<feature type="compositionally biased region" description="Basic and acidic residues" evidence="1">
    <location>
        <begin position="46"/>
        <end position="61"/>
    </location>
</feature>
<organism evidence="2 3">
    <name type="scientific">Sphagnum troendelagicum</name>
    <dbReference type="NCBI Taxonomy" id="128251"/>
    <lineage>
        <taxon>Eukaryota</taxon>
        <taxon>Viridiplantae</taxon>
        <taxon>Streptophyta</taxon>
        <taxon>Embryophyta</taxon>
        <taxon>Bryophyta</taxon>
        <taxon>Sphagnophytina</taxon>
        <taxon>Sphagnopsida</taxon>
        <taxon>Sphagnales</taxon>
        <taxon>Sphagnaceae</taxon>
        <taxon>Sphagnum</taxon>
    </lineage>
</organism>
<proteinExistence type="predicted"/>
<evidence type="ECO:0000256" key="1">
    <source>
        <dbReference type="SAM" id="MobiDB-lite"/>
    </source>
</evidence>
<protein>
    <submittedName>
        <fullName evidence="2">Uncharacterized protein</fullName>
    </submittedName>
</protein>
<evidence type="ECO:0000313" key="2">
    <source>
        <dbReference type="EMBL" id="CAK9229990.1"/>
    </source>
</evidence>
<feature type="compositionally biased region" description="Basic and acidic residues" evidence="1">
    <location>
        <begin position="8"/>
        <end position="34"/>
    </location>
</feature>
<gene>
    <name evidence="2" type="ORF">CSSPTR1EN2_LOCUS20009</name>
</gene>
<feature type="region of interest" description="Disordered" evidence="1">
    <location>
        <begin position="1"/>
        <end position="96"/>
    </location>
</feature>
<evidence type="ECO:0000313" key="3">
    <source>
        <dbReference type="Proteomes" id="UP001497512"/>
    </source>
</evidence>
<dbReference type="Proteomes" id="UP001497512">
    <property type="component" value="Chromosome 6"/>
</dbReference>
<name>A0ABP0UVY1_9BRYO</name>
<feature type="compositionally biased region" description="Basic and acidic residues" evidence="1">
    <location>
        <begin position="70"/>
        <end position="90"/>
    </location>
</feature>
<keyword evidence="3" id="KW-1185">Reference proteome</keyword>
<sequence length="96" mass="11428">MTKHKFHKEADWDLGDRGYEAKDQSRKSSRDRQVGHSSIRQKPHHDRRDPPQESDGRDASRHRPSRSSGRRWDIEPHEKSDRESRRKSDSRCSQLL</sequence>
<dbReference type="EMBL" id="OZ019898">
    <property type="protein sequence ID" value="CAK9229990.1"/>
    <property type="molecule type" value="Genomic_DNA"/>
</dbReference>
<reference evidence="2" key="1">
    <citation type="submission" date="2024-02" db="EMBL/GenBank/DDBJ databases">
        <authorList>
            <consortium name="ELIXIR-Norway"/>
            <consortium name="Elixir Norway"/>
        </authorList>
    </citation>
    <scope>NUCLEOTIDE SEQUENCE</scope>
</reference>
<accession>A0ABP0UVY1</accession>